<dbReference type="PANTHER" id="PTHR10907">
    <property type="entry name" value="REGUCALCIN"/>
    <property type="match status" value="1"/>
</dbReference>
<comment type="cofactor">
    <cofactor evidence="15">
        <name>Zn(2+)</name>
        <dbReference type="ChEBI" id="CHEBI:29105"/>
    </cofactor>
    <text evidence="15">Binds 1 divalent metal cation per subunit.</text>
</comment>
<reference evidence="17" key="1">
    <citation type="submission" date="2022-10" db="EMBL/GenBank/DDBJ databases">
        <title>Comparative genomic analysis of Cohnella hashimotonis sp. nov., isolated from the International Space Station.</title>
        <authorList>
            <person name="Simpson A."/>
            <person name="Venkateswaran K."/>
        </authorList>
    </citation>
    <scope>NUCLEOTIDE SEQUENCE</scope>
    <source>
        <strain evidence="17">DSM 28161</strain>
    </source>
</reference>
<dbReference type="EC" id="3.1.1.17" evidence="7"/>
<evidence type="ECO:0000313" key="18">
    <source>
        <dbReference type="Proteomes" id="UP001153404"/>
    </source>
</evidence>
<dbReference type="Proteomes" id="UP001153404">
    <property type="component" value="Unassembled WGS sequence"/>
</dbReference>
<evidence type="ECO:0000256" key="11">
    <source>
        <dbReference type="ARBA" id="ARBA00022801"/>
    </source>
</evidence>
<evidence type="ECO:0000256" key="12">
    <source>
        <dbReference type="ARBA" id="ARBA00022837"/>
    </source>
</evidence>
<dbReference type="InterPro" id="IPR005511">
    <property type="entry name" value="SMP-30"/>
</dbReference>
<dbReference type="PRINTS" id="PR01790">
    <property type="entry name" value="SMP30FAMILY"/>
</dbReference>
<comment type="subcellular location">
    <subcellularLocation>
        <location evidence="5">Cytoplasm</location>
    </subcellularLocation>
</comment>
<dbReference type="RefSeq" id="WP_277531453.1">
    <property type="nucleotide sequence ID" value="NZ_JAPDIA010000003.1"/>
</dbReference>
<evidence type="ECO:0000256" key="8">
    <source>
        <dbReference type="ARBA" id="ARBA00016808"/>
    </source>
</evidence>
<evidence type="ECO:0000256" key="4">
    <source>
        <dbReference type="ARBA" id="ARBA00001946"/>
    </source>
</evidence>
<comment type="cofactor">
    <cofactor evidence="4">
        <name>Mg(2+)</name>
        <dbReference type="ChEBI" id="CHEBI:18420"/>
    </cofactor>
</comment>
<evidence type="ECO:0000256" key="2">
    <source>
        <dbReference type="ARBA" id="ARBA00001913"/>
    </source>
</evidence>
<dbReference type="GO" id="GO:0004341">
    <property type="term" value="F:gluconolactonase activity"/>
    <property type="evidence" value="ECO:0007669"/>
    <property type="project" value="UniProtKB-EC"/>
</dbReference>
<comment type="cofactor">
    <cofactor evidence="2">
        <name>Ca(2+)</name>
        <dbReference type="ChEBI" id="CHEBI:29108"/>
    </cofactor>
</comment>
<evidence type="ECO:0000256" key="5">
    <source>
        <dbReference type="ARBA" id="ARBA00004496"/>
    </source>
</evidence>
<evidence type="ECO:0000256" key="10">
    <source>
        <dbReference type="ARBA" id="ARBA00022723"/>
    </source>
</evidence>
<evidence type="ECO:0000256" key="1">
    <source>
        <dbReference type="ARBA" id="ARBA00001589"/>
    </source>
</evidence>
<evidence type="ECO:0000259" key="16">
    <source>
        <dbReference type="Pfam" id="PF08450"/>
    </source>
</evidence>
<feature type="binding site" evidence="15">
    <location>
        <position position="153"/>
    </location>
    <ligand>
        <name>a divalent metal cation</name>
        <dbReference type="ChEBI" id="CHEBI:60240"/>
    </ligand>
</feature>
<dbReference type="InterPro" id="IPR008367">
    <property type="entry name" value="Regucalcin"/>
</dbReference>
<evidence type="ECO:0000256" key="15">
    <source>
        <dbReference type="PIRSR" id="PIRSR605511-2"/>
    </source>
</evidence>
<feature type="binding site" evidence="15">
    <location>
        <position position="107"/>
    </location>
    <ligand>
        <name>substrate</name>
    </ligand>
</feature>
<dbReference type="AlphaFoldDB" id="A0A9X4QT30"/>
<dbReference type="GO" id="GO:0030234">
    <property type="term" value="F:enzyme regulator activity"/>
    <property type="evidence" value="ECO:0007669"/>
    <property type="project" value="InterPro"/>
</dbReference>
<comment type="similarity">
    <text evidence="6">Belongs to the SMP-30/CGR1 family.</text>
</comment>
<keyword evidence="18" id="KW-1185">Reference proteome</keyword>
<dbReference type="Gene3D" id="2.120.10.30">
    <property type="entry name" value="TolB, C-terminal domain"/>
    <property type="match status" value="1"/>
</dbReference>
<gene>
    <name evidence="17" type="ORF">OMP40_11580</name>
</gene>
<keyword evidence="10 15" id="KW-0479">Metal-binding</keyword>
<evidence type="ECO:0000256" key="3">
    <source>
        <dbReference type="ARBA" id="ARBA00001936"/>
    </source>
</evidence>
<name>A0A9X4QT30_9BACL</name>
<dbReference type="SUPFAM" id="SSF63829">
    <property type="entry name" value="Calcium-dependent phosphotriesterase"/>
    <property type="match status" value="1"/>
</dbReference>
<feature type="binding site" evidence="15">
    <location>
        <position position="105"/>
    </location>
    <ligand>
        <name>substrate</name>
    </ligand>
</feature>
<dbReference type="InterPro" id="IPR011042">
    <property type="entry name" value="6-blade_b-propeller_TolB-like"/>
</dbReference>
<keyword evidence="9" id="KW-0963">Cytoplasm</keyword>
<feature type="domain" description="SMP-30/Gluconolactonase/LRE-like region" evidence="16">
    <location>
        <begin position="19"/>
        <end position="263"/>
    </location>
</feature>
<dbReference type="PRINTS" id="PR01791">
    <property type="entry name" value="REGUCALCIN"/>
</dbReference>
<evidence type="ECO:0000256" key="13">
    <source>
        <dbReference type="ARBA" id="ARBA00032464"/>
    </source>
</evidence>
<accession>A0A9X4QT30</accession>
<dbReference type="Pfam" id="PF08450">
    <property type="entry name" value="SGL"/>
    <property type="match status" value="1"/>
</dbReference>
<keyword evidence="11" id="KW-0378">Hydrolase</keyword>
<proteinExistence type="inferred from homology"/>
<feature type="active site" description="Proton donor/acceptor" evidence="14">
    <location>
        <position position="203"/>
    </location>
</feature>
<organism evidence="17 18">
    <name type="scientific">Cohnella rhizosphaerae</name>
    <dbReference type="NCBI Taxonomy" id="1457232"/>
    <lineage>
        <taxon>Bacteria</taxon>
        <taxon>Bacillati</taxon>
        <taxon>Bacillota</taxon>
        <taxon>Bacilli</taxon>
        <taxon>Bacillales</taxon>
        <taxon>Paenibacillaceae</taxon>
        <taxon>Cohnella</taxon>
    </lineage>
</organism>
<evidence type="ECO:0000256" key="6">
    <source>
        <dbReference type="ARBA" id="ARBA00008853"/>
    </source>
</evidence>
<evidence type="ECO:0000313" key="17">
    <source>
        <dbReference type="EMBL" id="MDG0809908.1"/>
    </source>
</evidence>
<comment type="cofactor">
    <cofactor evidence="3">
        <name>Mn(2+)</name>
        <dbReference type="ChEBI" id="CHEBI:29035"/>
    </cofactor>
</comment>
<feature type="binding site" evidence="15">
    <location>
        <position position="203"/>
    </location>
    <ligand>
        <name>a divalent metal cation</name>
        <dbReference type="ChEBI" id="CHEBI:60240"/>
    </ligand>
</feature>
<evidence type="ECO:0000256" key="9">
    <source>
        <dbReference type="ARBA" id="ARBA00022490"/>
    </source>
</evidence>
<comment type="caution">
    <text evidence="17">The sequence shown here is derived from an EMBL/GenBank/DDBJ whole genome shotgun (WGS) entry which is preliminary data.</text>
</comment>
<dbReference type="InterPro" id="IPR013658">
    <property type="entry name" value="SGL"/>
</dbReference>
<dbReference type="GO" id="GO:0019853">
    <property type="term" value="P:L-ascorbic acid biosynthetic process"/>
    <property type="evidence" value="ECO:0007669"/>
    <property type="project" value="TreeGrafter"/>
</dbReference>
<protein>
    <recommendedName>
        <fullName evidence="8">Regucalcin</fullName>
        <ecNumber evidence="7">3.1.1.17</ecNumber>
    </recommendedName>
    <alternativeName>
        <fullName evidence="13">Gluconolactonase</fullName>
    </alternativeName>
</protein>
<evidence type="ECO:0000256" key="7">
    <source>
        <dbReference type="ARBA" id="ARBA00013227"/>
    </source>
</evidence>
<dbReference type="GO" id="GO:0005509">
    <property type="term" value="F:calcium ion binding"/>
    <property type="evidence" value="ECO:0007669"/>
    <property type="project" value="InterPro"/>
</dbReference>
<dbReference type="PANTHER" id="PTHR10907:SF47">
    <property type="entry name" value="REGUCALCIN"/>
    <property type="match status" value="1"/>
</dbReference>
<sequence>MTADAKIKVELASDAQAPLGEGPVWDARDGKLYWVDILSHRVHIHHPQEPAEDAAIELAPHVSAIVPRRSGGFALTLQDGFYVCDSAGGGLTRLAEVEASVPGNRFNDGKCDPAGRFVAGTMSMNDEPGRGALYSLDAGHAVETLVQDVSISNGLAWSGDGATMYYIDTPTQRVVAFDYDTATGAVANRRVVVEMPTDEGSPDGMTIDAEGMLWIAHWGGWQVSRWNPATGEKLLSVPVPASQVTSCAFGGERLDRLYITTARVGLGETELAAQPHAGGLFCADVGVRGLPTAEYGG</sequence>
<keyword evidence="12" id="KW-0106">Calcium</keyword>
<feature type="binding site" evidence="15">
    <location>
        <position position="21"/>
    </location>
    <ligand>
        <name>a divalent metal cation</name>
        <dbReference type="ChEBI" id="CHEBI:60240"/>
    </ligand>
</feature>
<evidence type="ECO:0000256" key="14">
    <source>
        <dbReference type="PIRSR" id="PIRSR605511-1"/>
    </source>
</evidence>
<dbReference type="GO" id="GO:0005737">
    <property type="term" value="C:cytoplasm"/>
    <property type="evidence" value="ECO:0007669"/>
    <property type="project" value="UniProtKB-SubCell"/>
</dbReference>
<dbReference type="EMBL" id="JAPDIA010000003">
    <property type="protein sequence ID" value="MDG0809908.1"/>
    <property type="molecule type" value="Genomic_DNA"/>
</dbReference>
<keyword evidence="15" id="KW-0862">Zinc</keyword>
<comment type="catalytic activity">
    <reaction evidence="1">
        <text>D-glucono-1,5-lactone + H2O = D-gluconate + H(+)</text>
        <dbReference type="Rhea" id="RHEA:10440"/>
        <dbReference type="ChEBI" id="CHEBI:15377"/>
        <dbReference type="ChEBI" id="CHEBI:15378"/>
        <dbReference type="ChEBI" id="CHEBI:16217"/>
        <dbReference type="ChEBI" id="CHEBI:18391"/>
        <dbReference type="EC" id="3.1.1.17"/>
    </reaction>
</comment>